<dbReference type="PANTHER" id="PTHR35368">
    <property type="entry name" value="HYDROPEROXIDE REDUCTASE"/>
    <property type="match status" value="1"/>
</dbReference>
<dbReference type="Gene3D" id="3.30.300.20">
    <property type="match status" value="1"/>
</dbReference>
<comment type="caution">
    <text evidence="1">The sequence shown here is derived from an EMBL/GenBank/DDBJ whole genome shotgun (WGS) entry which is preliminary data.</text>
</comment>
<evidence type="ECO:0000313" key="1">
    <source>
        <dbReference type="EMBL" id="GBD67555.1"/>
    </source>
</evidence>
<proteinExistence type="predicted"/>
<dbReference type="RefSeq" id="WP_061840831.1">
    <property type="nucleotide sequence ID" value="NZ_BDEC01000012.1"/>
</dbReference>
<dbReference type="InterPro" id="IPR003718">
    <property type="entry name" value="OsmC/Ohr_fam"/>
</dbReference>
<protein>
    <recommendedName>
        <fullName evidence="3">OsmC family peroxiredoxin</fullName>
    </recommendedName>
</protein>
<dbReference type="Proteomes" id="UP000236214">
    <property type="component" value="Unassembled WGS sequence"/>
</dbReference>
<dbReference type="InterPro" id="IPR015946">
    <property type="entry name" value="KH_dom-like_a/b"/>
</dbReference>
<dbReference type="InterPro" id="IPR052924">
    <property type="entry name" value="OsmC/Ohr_hydroprdx_reductase"/>
</dbReference>
<dbReference type="InterPro" id="IPR036102">
    <property type="entry name" value="OsmC/Ohrsf"/>
</dbReference>
<dbReference type="EMBL" id="BDEC01000012">
    <property type="protein sequence ID" value="GBD67555.1"/>
    <property type="molecule type" value="Genomic_DNA"/>
</dbReference>
<sequence>MAVELTKAEVTLESGLKVSCKSRGFEITLDEPEADGGTNTGMNPVEALLNSLGACLTIVAKSFARVKKINLKSFKVDLEGELDSDGYLGKNPNAKKGFSKIKTTFHVEADNTAEEIKDFIEFVIQTCPVHDTIVNTPDFETEIVTK</sequence>
<evidence type="ECO:0000313" key="2">
    <source>
        <dbReference type="Proteomes" id="UP000236214"/>
    </source>
</evidence>
<evidence type="ECO:0008006" key="3">
    <source>
        <dbReference type="Google" id="ProtNLM"/>
    </source>
</evidence>
<dbReference type="PANTHER" id="PTHR35368:SF1">
    <property type="entry name" value="HYDROPEROXIDE REDUCTASE"/>
    <property type="match status" value="1"/>
</dbReference>
<keyword evidence="2" id="KW-1185">Reference proteome</keyword>
<accession>A0A2H6CRE0</accession>
<name>A0A2H6CRE0_TETHA</name>
<reference evidence="1 2" key="1">
    <citation type="submission" date="2016-05" db="EMBL/GenBank/DDBJ databases">
        <title>Whole genome sequencing of Tetragenococcus halophilus subsp. halophilus NISL 7118.</title>
        <authorList>
            <person name="Shiwa Y."/>
            <person name="Nishimura I."/>
            <person name="Yoshikawa H."/>
            <person name="Koyama Y."/>
            <person name="Oguma T."/>
        </authorList>
    </citation>
    <scope>NUCLEOTIDE SEQUENCE [LARGE SCALE GENOMIC DNA]</scope>
    <source>
        <strain evidence="1 2">NISL 7118</strain>
    </source>
</reference>
<dbReference type="SUPFAM" id="SSF82784">
    <property type="entry name" value="OsmC-like"/>
    <property type="match status" value="1"/>
</dbReference>
<dbReference type="AlphaFoldDB" id="A0A2H6CRE0"/>
<dbReference type="Pfam" id="PF02566">
    <property type="entry name" value="OsmC"/>
    <property type="match status" value="1"/>
</dbReference>
<gene>
    <name evidence="1" type="ORF">TEHN7118_0361</name>
</gene>
<organism evidence="1 2">
    <name type="scientific">Tetragenococcus halophilus subsp. halophilus</name>
    <dbReference type="NCBI Taxonomy" id="1513897"/>
    <lineage>
        <taxon>Bacteria</taxon>
        <taxon>Bacillati</taxon>
        <taxon>Bacillota</taxon>
        <taxon>Bacilli</taxon>
        <taxon>Lactobacillales</taxon>
        <taxon>Enterococcaceae</taxon>
        <taxon>Tetragenococcus</taxon>
    </lineage>
</organism>